<evidence type="ECO:0000313" key="1">
    <source>
        <dbReference type="EMBL" id="CAG5092052.1"/>
    </source>
</evidence>
<name>A0ABM8V8A7_THEXY</name>
<proteinExistence type="predicted"/>
<gene>
    <name evidence="1" type="primary">txxe 2832</name>
    <name evidence="1" type="ORF">TXXE_17525</name>
</gene>
<comment type="caution">
    <text evidence="1">The sequence shown here is derived from an EMBL/GenBank/DDBJ whole genome shotgun (WGS) entry which is preliminary data.</text>
</comment>
<dbReference type="Proteomes" id="UP000681526">
    <property type="component" value="Unassembled WGS sequence"/>
</dbReference>
<keyword evidence="2" id="KW-1185">Reference proteome</keyword>
<organism evidence="1 2">
    <name type="scientific">Thermobacillus xylanilyticus</name>
    <dbReference type="NCBI Taxonomy" id="76633"/>
    <lineage>
        <taxon>Bacteria</taxon>
        <taxon>Bacillati</taxon>
        <taxon>Bacillota</taxon>
        <taxon>Bacilli</taxon>
        <taxon>Bacillales</taxon>
        <taxon>Paenibacillaceae</taxon>
        <taxon>Thermobacillus</taxon>
    </lineage>
</organism>
<reference evidence="1 2" key="1">
    <citation type="submission" date="2021-04" db="EMBL/GenBank/DDBJ databases">
        <authorList>
            <person name="Rakotoarivonina H."/>
        </authorList>
    </citation>
    <scope>NUCLEOTIDE SEQUENCE [LARGE SCALE GENOMIC DNA]</scope>
    <source>
        <strain evidence="1 2">XE</strain>
    </source>
</reference>
<dbReference type="EMBL" id="CAJRAY010000089">
    <property type="protein sequence ID" value="CAG5092052.1"/>
    <property type="molecule type" value="Genomic_DNA"/>
</dbReference>
<dbReference type="SUPFAM" id="SSF53850">
    <property type="entry name" value="Periplasmic binding protein-like II"/>
    <property type="match status" value="1"/>
</dbReference>
<evidence type="ECO:0000313" key="2">
    <source>
        <dbReference type="Proteomes" id="UP000681526"/>
    </source>
</evidence>
<accession>A0ABM8V8A7</accession>
<dbReference type="Gene3D" id="3.40.190.10">
    <property type="entry name" value="Periplasmic binding protein-like II"/>
    <property type="match status" value="1"/>
</dbReference>
<dbReference type="RefSeq" id="WP_244860662.1">
    <property type="nucleotide sequence ID" value="NZ_CAJRAY010000089.1"/>
</dbReference>
<sequence>MKDQWDKAGINYGVAPIPVFFDQPGVFGGSHTFVVPKEQTDAVKLEGIGDFLKYVAGHSLDWAESGQAVASKQVLASPEFQALTQQQTEVAKEFDYVHFAPPIEDWGSIVGELWTQINLTLLGKAEPQAALDEAQKKALQAIEAKK</sequence>
<protein>
    <submittedName>
        <fullName evidence="1">Extracellular solute-binding protein family 1</fullName>
    </submittedName>
</protein>